<feature type="compositionally biased region" description="Polar residues" evidence="6">
    <location>
        <begin position="695"/>
        <end position="707"/>
    </location>
</feature>
<feature type="compositionally biased region" description="Polar residues" evidence="6">
    <location>
        <begin position="640"/>
        <end position="666"/>
    </location>
</feature>
<comment type="caution">
    <text evidence="8">The sequence shown here is derived from an EMBL/GenBank/DDBJ whole genome shotgun (WGS) entry which is preliminary data.</text>
</comment>
<dbReference type="SMART" id="SM00249">
    <property type="entry name" value="PHD"/>
    <property type="match status" value="1"/>
</dbReference>
<keyword evidence="5" id="KW-0539">Nucleus</keyword>
<keyword evidence="4" id="KW-0862">Zinc</keyword>
<feature type="compositionally biased region" description="Basic and acidic residues" evidence="6">
    <location>
        <begin position="1062"/>
        <end position="1086"/>
    </location>
</feature>
<dbReference type="Pfam" id="PF24659">
    <property type="entry name" value="DUF7648"/>
    <property type="match status" value="1"/>
</dbReference>
<feature type="domain" description="Zinc finger PHD-type" evidence="7">
    <location>
        <begin position="25"/>
        <end position="68"/>
    </location>
</feature>
<evidence type="ECO:0000313" key="8">
    <source>
        <dbReference type="EMBL" id="KAB1215550.1"/>
    </source>
</evidence>
<evidence type="ECO:0000256" key="3">
    <source>
        <dbReference type="ARBA" id="ARBA00022771"/>
    </source>
</evidence>
<evidence type="ECO:0000259" key="7">
    <source>
        <dbReference type="SMART" id="SM00249"/>
    </source>
</evidence>
<dbReference type="OrthoDB" id="79252at2759"/>
<dbReference type="EMBL" id="RXIC02000022">
    <property type="protein sequence ID" value="KAB1215550.1"/>
    <property type="molecule type" value="Genomic_DNA"/>
</dbReference>
<feature type="compositionally biased region" description="Polar residues" evidence="6">
    <location>
        <begin position="768"/>
        <end position="805"/>
    </location>
</feature>
<sequence>MKGRSHRYQSTDPPDDWVDGSWTVDCVCGVNFDDGEEMVNCDECGVWVHTRCSRYVKGDDIFVCDKCKGKGSSNRNDSEETEVAQLLVELPTKTMKMEGRAYASGGPPPRRPFRLWTDIPIEERVHVQGIPGGDPGLFGGLSSVFTPELWKCTGYIPKKFNFQYREFPCWDKKKEGNSRIEDENENPVDKGAGVLFSLSKERDLATPVTALVGMRSKSEEVGGCDRKGSSKDIKKWESEDLDARHVQDSLKRERNLFRPAVVQSSKRKKEDWGASRDRSGKKKARAGDKDVDSRKRPSYSSKTAFTPTSDAKQLEFSEDRGPKFIKDDIRSIKSKNLKDTGVQEHVPDGYVAVDNNVEELKNNLAAIKNTSEALPSDLPNCALSSGADLKEKKDIHQVHIAVKIRPETVDGVGYLLQENAAGGIPEKEEGASRTNDDLQSSGEDSVRRVQKSLVEDLASTAPKVKDDEIFQFSGEMPLSTVQPNVKAKTEEEEANSGGLSTPLSSPLGDAEAKGVSSDPTTENPKMNDAAISSSQSSYQKQDAEKSSEAVSEYHRNKFDELSGGPFELKRESEGLESAMAVKRVPSEAKHALGVADEHSRSGVTILNTPAVPSPRKMVACVGKAASTSSTTMPSKSSTTQDNITLDTETLNHVTVQRDTSDSNVSNKTDHPSSDVVKEEERDDLLRNAVKECPKSSDNAPSKASHSSRISHDSGPKRTVSDSKGSVLHSSSKSSPAQNIMVTTGSGESAGSLPHQKSLPAQNKIPASGLQQKSEKLNQTNFQQPSKMNHLSHGTSVHLPSSNTPATLSDEELALLLHQELNSSPRVPRVPRVRNAGSFPQLSSPSTTSMLIKRTSSSGGKDQSLVSRRKNKEASKDGFRSSREHDDEAKKMDRMPSSPDQRRQDVHMVESSTKRDDSGSPTAFQSGKKNVPPASTTNSGPSSSTEANEHNLSSTRGSPRNTSDDDTGAVGVPVHRTLPGLINDIMSKGRRMTYEELCNAVLPHWHNLRKHNGERYAYSSHSQAVLDCLRNRLEWARLVDRGPKTNSSRKRRKSDADESEDNEYSKSRNVKEVEGKSLDSQREEFPKGKRKARKRRRLALQGRGIKDVRKTRKAELLTDDDVGQFSDSSEESMFSEDEIQGGGACPVGSEASASLDETRTM</sequence>
<dbReference type="PANTHER" id="PTHR14571:SF9">
    <property type="entry name" value="HISTONE-LYSINE N-METHYLTRANSFERASE SET-26-RELATED"/>
    <property type="match status" value="1"/>
</dbReference>
<comment type="subcellular location">
    <subcellularLocation>
        <location evidence="1">Nucleus</location>
    </subcellularLocation>
</comment>
<feature type="compositionally biased region" description="Basic and acidic residues" evidence="6">
    <location>
        <begin position="709"/>
        <end position="720"/>
    </location>
</feature>
<keyword evidence="2" id="KW-0479">Metal-binding</keyword>
<evidence type="ECO:0000256" key="1">
    <source>
        <dbReference type="ARBA" id="ARBA00004123"/>
    </source>
</evidence>
<dbReference type="InterPro" id="IPR056065">
    <property type="entry name" value="DUF7648"/>
</dbReference>
<feature type="compositionally biased region" description="Basic and acidic residues" evidence="6">
    <location>
        <begin position="667"/>
        <end position="694"/>
    </location>
</feature>
<feature type="region of interest" description="Disordered" evidence="6">
    <location>
        <begin position="1042"/>
        <end position="1160"/>
    </location>
</feature>
<feature type="compositionally biased region" description="Polar residues" evidence="6">
    <location>
        <begin position="735"/>
        <end position="748"/>
    </location>
</feature>
<dbReference type="InterPro" id="IPR013083">
    <property type="entry name" value="Znf_RING/FYVE/PHD"/>
</dbReference>
<feature type="compositionally biased region" description="Polar residues" evidence="6">
    <location>
        <begin position="837"/>
        <end position="865"/>
    </location>
</feature>
<feature type="region of interest" description="Disordered" evidence="6">
    <location>
        <begin position="820"/>
        <end position="973"/>
    </location>
</feature>
<dbReference type="InterPro" id="IPR011011">
    <property type="entry name" value="Znf_FYVE_PHD"/>
</dbReference>
<feature type="compositionally biased region" description="Low complexity" evidence="6">
    <location>
        <begin position="626"/>
        <end position="639"/>
    </location>
</feature>
<feature type="compositionally biased region" description="Low complexity" evidence="6">
    <location>
        <begin position="721"/>
        <end position="734"/>
    </location>
</feature>
<feature type="compositionally biased region" description="Basic and acidic residues" evidence="6">
    <location>
        <begin position="871"/>
        <end position="917"/>
    </location>
</feature>
<organism evidence="8 9">
    <name type="scientific">Morella rubra</name>
    <name type="common">Chinese bayberry</name>
    <dbReference type="NCBI Taxonomy" id="262757"/>
    <lineage>
        <taxon>Eukaryota</taxon>
        <taxon>Viridiplantae</taxon>
        <taxon>Streptophyta</taxon>
        <taxon>Embryophyta</taxon>
        <taxon>Tracheophyta</taxon>
        <taxon>Spermatophyta</taxon>
        <taxon>Magnoliopsida</taxon>
        <taxon>eudicotyledons</taxon>
        <taxon>Gunneridae</taxon>
        <taxon>Pentapetalae</taxon>
        <taxon>rosids</taxon>
        <taxon>fabids</taxon>
        <taxon>Fagales</taxon>
        <taxon>Myricaceae</taxon>
        <taxon>Morella</taxon>
    </lineage>
</organism>
<proteinExistence type="predicted"/>
<dbReference type="SUPFAM" id="SSF57903">
    <property type="entry name" value="FYVE/PHD zinc finger"/>
    <property type="match status" value="1"/>
</dbReference>
<feature type="compositionally biased region" description="Polar residues" evidence="6">
    <location>
        <begin position="517"/>
        <end position="540"/>
    </location>
</feature>
<feature type="compositionally biased region" description="Basic and acidic residues" evidence="6">
    <location>
        <begin position="268"/>
        <end position="278"/>
    </location>
</feature>
<gene>
    <name evidence="8" type="ORF">CJ030_MR4G022223</name>
</gene>
<evidence type="ECO:0000256" key="6">
    <source>
        <dbReference type="SAM" id="MobiDB-lite"/>
    </source>
</evidence>
<dbReference type="PROSITE" id="PS01359">
    <property type="entry name" value="ZF_PHD_1"/>
    <property type="match status" value="1"/>
</dbReference>
<dbReference type="AlphaFoldDB" id="A0A6A1VY90"/>
<feature type="compositionally biased region" description="Basic and acidic residues" evidence="6">
    <location>
        <begin position="541"/>
        <end position="560"/>
    </location>
</feature>
<dbReference type="InterPro" id="IPR019786">
    <property type="entry name" value="Zinc_finger_PHD-type_CS"/>
</dbReference>
<feature type="region of interest" description="Disordered" evidence="6">
    <location>
        <begin position="423"/>
        <end position="565"/>
    </location>
</feature>
<feature type="compositionally biased region" description="Acidic residues" evidence="6">
    <location>
        <begin position="1116"/>
        <end position="1138"/>
    </location>
</feature>
<feature type="region of interest" description="Disordered" evidence="6">
    <location>
        <begin position="257"/>
        <end position="318"/>
    </location>
</feature>
<dbReference type="Gene3D" id="3.30.40.10">
    <property type="entry name" value="Zinc/RING finger domain, C3HC4 (zinc finger)"/>
    <property type="match status" value="1"/>
</dbReference>
<protein>
    <recommendedName>
        <fullName evidence="7">Zinc finger PHD-type domain-containing protein</fullName>
    </recommendedName>
</protein>
<feature type="compositionally biased region" description="Basic and acidic residues" evidence="6">
    <location>
        <begin position="425"/>
        <end position="436"/>
    </location>
</feature>
<evidence type="ECO:0000256" key="2">
    <source>
        <dbReference type="ARBA" id="ARBA00022723"/>
    </source>
</evidence>
<feature type="compositionally biased region" description="Basic and acidic residues" evidence="6">
    <location>
        <begin position="285"/>
        <end position="295"/>
    </location>
</feature>
<keyword evidence="9" id="KW-1185">Reference proteome</keyword>
<dbReference type="InterPro" id="IPR001965">
    <property type="entry name" value="Znf_PHD"/>
</dbReference>
<reference evidence="8 9" key="1">
    <citation type="journal article" date="2019" name="Plant Biotechnol. J.">
        <title>The red bayberry genome and genetic basis of sex determination.</title>
        <authorList>
            <person name="Jia H.M."/>
            <person name="Jia H.J."/>
            <person name="Cai Q.L."/>
            <person name="Wang Y."/>
            <person name="Zhao H.B."/>
            <person name="Yang W.F."/>
            <person name="Wang G.Y."/>
            <person name="Li Y.H."/>
            <person name="Zhan D.L."/>
            <person name="Shen Y.T."/>
            <person name="Niu Q.F."/>
            <person name="Chang L."/>
            <person name="Qiu J."/>
            <person name="Zhao L."/>
            <person name="Xie H.B."/>
            <person name="Fu W.Y."/>
            <person name="Jin J."/>
            <person name="Li X.W."/>
            <person name="Jiao Y."/>
            <person name="Zhou C.C."/>
            <person name="Tu T."/>
            <person name="Chai C.Y."/>
            <person name="Gao J.L."/>
            <person name="Fan L.J."/>
            <person name="van de Weg E."/>
            <person name="Wang J.Y."/>
            <person name="Gao Z.S."/>
        </authorList>
    </citation>
    <scope>NUCLEOTIDE SEQUENCE [LARGE SCALE GENOMIC DNA]</scope>
    <source>
        <tissue evidence="8">Leaves</tissue>
    </source>
</reference>
<dbReference type="Proteomes" id="UP000516437">
    <property type="component" value="Chromosome 4"/>
</dbReference>
<keyword evidence="3" id="KW-0863">Zinc-finger</keyword>
<feature type="region of interest" description="Disordered" evidence="6">
    <location>
        <begin position="621"/>
        <end position="805"/>
    </location>
</feature>
<dbReference type="GO" id="GO:0008270">
    <property type="term" value="F:zinc ion binding"/>
    <property type="evidence" value="ECO:0007669"/>
    <property type="project" value="UniProtKB-KW"/>
</dbReference>
<feature type="compositionally biased region" description="Basic and acidic residues" evidence="6">
    <location>
        <begin position="1103"/>
        <end position="1115"/>
    </location>
</feature>
<dbReference type="PANTHER" id="PTHR14571">
    <property type="entry name" value="HISTONE-LYSINE N-METHYLTRANSFERASE SET-26-RELATED"/>
    <property type="match status" value="1"/>
</dbReference>
<feature type="compositionally biased region" description="Polar residues" evidence="6">
    <location>
        <begin position="298"/>
        <end position="311"/>
    </location>
</feature>
<evidence type="ECO:0000313" key="9">
    <source>
        <dbReference type="Proteomes" id="UP000516437"/>
    </source>
</evidence>
<dbReference type="GO" id="GO:0005634">
    <property type="term" value="C:nucleus"/>
    <property type="evidence" value="ECO:0007669"/>
    <property type="project" value="UniProtKB-SubCell"/>
</dbReference>
<name>A0A6A1VY90_9ROSI</name>
<evidence type="ECO:0000256" key="5">
    <source>
        <dbReference type="ARBA" id="ARBA00023242"/>
    </source>
</evidence>
<accession>A0A6A1VY90</accession>
<feature type="compositionally biased region" description="Basic residues" evidence="6">
    <location>
        <begin position="1087"/>
        <end position="1097"/>
    </location>
</feature>
<evidence type="ECO:0000256" key="4">
    <source>
        <dbReference type="ARBA" id="ARBA00022833"/>
    </source>
</evidence>
<feature type="compositionally biased region" description="Low complexity" evidence="6">
    <location>
        <begin position="496"/>
        <end position="508"/>
    </location>
</feature>
<feature type="compositionally biased region" description="Polar residues" evidence="6">
    <location>
        <begin position="918"/>
        <end position="960"/>
    </location>
</feature>